<dbReference type="GO" id="GO:0005762">
    <property type="term" value="C:mitochondrial large ribosomal subunit"/>
    <property type="evidence" value="ECO:0007669"/>
    <property type="project" value="TreeGrafter"/>
</dbReference>
<dbReference type="RefSeq" id="XP_040631233.1">
    <property type="nucleotide sequence ID" value="XM_040775749.1"/>
</dbReference>
<keyword evidence="6" id="KW-1185">Reference proteome</keyword>
<dbReference type="GO" id="GO:0003735">
    <property type="term" value="F:structural constituent of ribosome"/>
    <property type="evidence" value="ECO:0007669"/>
    <property type="project" value="InterPro"/>
</dbReference>
<evidence type="ECO:0000256" key="3">
    <source>
        <dbReference type="ARBA" id="ARBA00023274"/>
    </source>
</evidence>
<dbReference type="PANTHER" id="PTHR14503:SF4">
    <property type="entry name" value="LARGE RIBOSOMAL SUBUNIT PROTEIN BL34M"/>
    <property type="match status" value="1"/>
</dbReference>
<evidence type="ECO:0000313" key="5">
    <source>
        <dbReference type="EMBL" id="EJU04339.1"/>
    </source>
</evidence>
<dbReference type="AlphaFoldDB" id="M5G6L4"/>
<evidence type="ECO:0000256" key="2">
    <source>
        <dbReference type="ARBA" id="ARBA00022980"/>
    </source>
</evidence>
<accession>M5G6L4</accession>
<keyword evidence="2" id="KW-0689">Ribosomal protein</keyword>
<evidence type="ECO:0000256" key="4">
    <source>
        <dbReference type="ARBA" id="ARBA00035274"/>
    </source>
</evidence>
<name>M5G6L4_DACPD</name>
<keyword evidence="3" id="KW-0687">Ribonucleoprotein</keyword>
<gene>
    <name evidence="5" type="ORF">DACRYDRAFT_64047</name>
</gene>
<dbReference type="STRING" id="1858805.M5G6L4"/>
<dbReference type="OMA" id="RAKGRMY"/>
<dbReference type="Proteomes" id="UP000030653">
    <property type="component" value="Unassembled WGS sequence"/>
</dbReference>
<dbReference type="HOGENOM" id="CLU_129938_0_0_1"/>
<dbReference type="FunFam" id="1.10.287.3980:FF:000001">
    <property type="entry name" value="Mitochondrial ribosomal protein L34"/>
    <property type="match status" value="1"/>
</dbReference>
<dbReference type="NCBIfam" id="TIGR01030">
    <property type="entry name" value="rpmH_bact"/>
    <property type="match status" value="1"/>
</dbReference>
<dbReference type="PANTHER" id="PTHR14503">
    <property type="entry name" value="MITOCHONDRIAL RIBOSOMAL PROTEIN 34 FAMILY MEMBER"/>
    <property type="match status" value="1"/>
</dbReference>
<dbReference type="GeneID" id="63690811"/>
<evidence type="ECO:0000256" key="1">
    <source>
        <dbReference type="ARBA" id="ARBA00010111"/>
    </source>
</evidence>
<evidence type="ECO:0000313" key="6">
    <source>
        <dbReference type="Proteomes" id="UP000030653"/>
    </source>
</evidence>
<comment type="similarity">
    <text evidence="1">Belongs to the bacterial ribosomal protein bL34 family.</text>
</comment>
<reference evidence="5 6" key="1">
    <citation type="journal article" date="2012" name="Science">
        <title>The Paleozoic origin of enzymatic lignin decomposition reconstructed from 31 fungal genomes.</title>
        <authorList>
            <person name="Floudas D."/>
            <person name="Binder M."/>
            <person name="Riley R."/>
            <person name="Barry K."/>
            <person name="Blanchette R.A."/>
            <person name="Henrissat B."/>
            <person name="Martinez A.T."/>
            <person name="Otillar R."/>
            <person name="Spatafora J.W."/>
            <person name="Yadav J.S."/>
            <person name="Aerts A."/>
            <person name="Benoit I."/>
            <person name="Boyd A."/>
            <person name="Carlson A."/>
            <person name="Copeland A."/>
            <person name="Coutinho P.M."/>
            <person name="de Vries R.P."/>
            <person name="Ferreira P."/>
            <person name="Findley K."/>
            <person name="Foster B."/>
            <person name="Gaskell J."/>
            <person name="Glotzer D."/>
            <person name="Gorecki P."/>
            <person name="Heitman J."/>
            <person name="Hesse C."/>
            <person name="Hori C."/>
            <person name="Igarashi K."/>
            <person name="Jurgens J.A."/>
            <person name="Kallen N."/>
            <person name="Kersten P."/>
            <person name="Kohler A."/>
            <person name="Kuees U."/>
            <person name="Kumar T.K.A."/>
            <person name="Kuo A."/>
            <person name="LaButti K."/>
            <person name="Larrondo L.F."/>
            <person name="Lindquist E."/>
            <person name="Ling A."/>
            <person name="Lombard V."/>
            <person name="Lucas S."/>
            <person name="Lundell T."/>
            <person name="Martin R."/>
            <person name="McLaughlin D.J."/>
            <person name="Morgenstern I."/>
            <person name="Morin E."/>
            <person name="Murat C."/>
            <person name="Nagy L.G."/>
            <person name="Nolan M."/>
            <person name="Ohm R.A."/>
            <person name="Patyshakuliyeva A."/>
            <person name="Rokas A."/>
            <person name="Ruiz-Duenas F.J."/>
            <person name="Sabat G."/>
            <person name="Salamov A."/>
            <person name="Samejima M."/>
            <person name="Schmutz J."/>
            <person name="Slot J.C."/>
            <person name="St John F."/>
            <person name="Stenlid J."/>
            <person name="Sun H."/>
            <person name="Sun S."/>
            <person name="Syed K."/>
            <person name="Tsang A."/>
            <person name="Wiebenga A."/>
            <person name="Young D."/>
            <person name="Pisabarro A."/>
            <person name="Eastwood D.C."/>
            <person name="Martin F."/>
            <person name="Cullen D."/>
            <person name="Grigoriev I.V."/>
            <person name="Hibbett D.S."/>
        </authorList>
    </citation>
    <scope>NUCLEOTIDE SEQUENCE [LARGE SCALE GENOMIC DNA]</scope>
    <source>
        <strain evidence="5 6">DJM-731 SS1</strain>
    </source>
</reference>
<proteinExistence type="inferred from homology"/>
<dbReference type="EMBL" id="JH795858">
    <property type="protein sequence ID" value="EJU04339.1"/>
    <property type="molecule type" value="Genomic_DNA"/>
</dbReference>
<dbReference type="HAMAP" id="MF_00391">
    <property type="entry name" value="Ribosomal_bL34"/>
    <property type="match status" value="1"/>
</dbReference>
<organism evidence="5 6">
    <name type="scientific">Dacryopinax primogenitus (strain DJM 731)</name>
    <name type="common">Brown rot fungus</name>
    <dbReference type="NCBI Taxonomy" id="1858805"/>
    <lineage>
        <taxon>Eukaryota</taxon>
        <taxon>Fungi</taxon>
        <taxon>Dikarya</taxon>
        <taxon>Basidiomycota</taxon>
        <taxon>Agaricomycotina</taxon>
        <taxon>Dacrymycetes</taxon>
        <taxon>Dacrymycetales</taxon>
        <taxon>Dacrymycetaceae</taxon>
        <taxon>Dacryopinax</taxon>
    </lineage>
</organism>
<sequence length="131" mass="14576">MPRQLLNRAIRAAGRTAKRLAAPTTTAPAYISPVARPTSSLTLPMPIRSLTPFASPRSPLSAFGAPLPRPTLPSPLASVLPLLQARFLGNEYQPSQRKRKRKFGFLQRLKDKNGRKTLARRRAKGRRFLSH</sequence>
<dbReference type="OrthoDB" id="431691at2759"/>
<dbReference type="GO" id="GO:0006412">
    <property type="term" value="P:translation"/>
    <property type="evidence" value="ECO:0007669"/>
    <property type="project" value="InterPro"/>
</dbReference>
<protein>
    <recommendedName>
        <fullName evidence="4">Large ribosomal subunit protein bL34m</fullName>
    </recommendedName>
</protein>
<dbReference type="InterPro" id="IPR000271">
    <property type="entry name" value="Ribosomal_bL34"/>
</dbReference>
<dbReference type="Gene3D" id="1.10.287.3980">
    <property type="match status" value="1"/>
</dbReference>
<dbReference type="Pfam" id="PF00468">
    <property type="entry name" value="Ribosomal_L34"/>
    <property type="match status" value="1"/>
</dbReference>